<sequence length="435" mass="48285">MVLPKRVSSARAIIRHQLAHWVTIACHQSSQNPPPPMEASLSFSVLLLPLAFFSSNAFFGGSPFCGAPPFPRPLCARCFCCRPPPFVRPCCYNCQSPSVVPLGPSVPSPCSVWHPIARRCCPGAVSVPLPQQFPQQQLIMANANEFGGIAPAAFAVGGERAAQFPIGPREAQHQIQPIIYVIENGKGRQMPTENESASEGTTTQRTTEEGKAEEKEGSSSEESAEESVTEESTTIRTTTEEEKLLGEEEQSNSTRTTTKRVTAKGANLKRKVPPGTKLNRRRITVKTPIAEGKRQKQFDEMEGEAQALYDYEETKSGEDREKKSAASKLFEMEFLAWKDKFLRGLKERKRNARQKRIPKGETKECNNGLMAQIMESAMVEDSSISKRLIKRALKFSFPNSQFDIICAAGGVFSYAIYGRRHCQVKRRSMTCLAFE</sequence>
<accession>A0ABD2KE71</accession>
<gene>
    <name evidence="3" type="ORF">niasHT_027998</name>
</gene>
<evidence type="ECO:0000259" key="2">
    <source>
        <dbReference type="Pfam" id="PF04155"/>
    </source>
</evidence>
<reference evidence="3 4" key="1">
    <citation type="submission" date="2024-10" db="EMBL/GenBank/DDBJ databases">
        <authorList>
            <person name="Kim D."/>
        </authorList>
    </citation>
    <scope>NUCLEOTIDE SEQUENCE [LARGE SCALE GENOMIC DNA]</scope>
    <source>
        <strain evidence="3">BH-2024</strain>
    </source>
</reference>
<feature type="compositionally biased region" description="Basic residues" evidence="1">
    <location>
        <begin position="257"/>
        <end position="274"/>
    </location>
</feature>
<dbReference type="Proteomes" id="UP001620626">
    <property type="component" value="Unassembled WGS sequence"/>
</dbReference>
<feature type="region of interest" description="Disordered" evidence="1">
    <location>
        <begin position="186"/>
        <end position="274"/>
    </location>
</feature>
<dbReference type="Pfam" id="PF04155">
    <property type="entry name" value="Ground-like"/>
    <property type="match status" value="1"/>
</dbReference>
<dbReference type="EMBL" id="JBICBT010000783">
    <property type="protein sequence ID" value="KAL3101242.1"/>
    <property type="molecule type" value="Genomic_DNA"/>
</dbReference>
<evidence type="ECO:0000313" key="4">
    <source>
        <dbReference type="Proteomes" id="UP001620626"/>
    </source>
</evidence>
<protein>
    <recommendedName>
        <fullName evidence="2">Ground-like domain-containing protein</fullName>
    </recommendedName>
</protein>
<dbReference type="PROSITE" id="PS51257">
    <property type="entry name" value="PROKAR_LIPOPROTEIN"/>
    <property type="match status" value="1"/>
</dbReference>
<dbReference type="InterPro" id="IPR007284">
    <property type="entry name" value="Ground-like_dom"/>
</dbReference>
<feature type="domain" description="Ground-like" evidence="2">
    <location>
        <begin position="364"/>
        <end position="434"/>
    </location>
</feature>
<organism evidence="3 4">
    <name type="scientific">Heterodera trifolii</name>
    <dbReference type="NCBI Taxonomy" id="157864"/>
    <lineage>
        <taxon>Eukaryota</taxon>
        <taxon>Metazoa</taxon>
        <taxon>Ecdysozoa</taxon>
        <taxon>Nematoda</taxon>
        <taxon>Chromadorea</taxon>
        <taxon>Rhabditida</taxon>
        <taxon>Tylenchina</taxon>
        <taxon>Tylenchomorpha</taxon>
        <taxon>Tylenchoidea</taxon>
        <taxon>Heteroderidae</taxon>
        <taxon>Heteroderinae</taxon>
        <taxon>Heterodera</taxon>
    </lineage>
</organism>
<proteinExistence type="predicted"/>
<feature type="compositionally biased region" description="Basic and acidic residues" evidence="1">
    <location>
        <begin position="206"/>
        <end position="218"/>
    </location>
</feature>
<name>A0ABD2KE71_9BILA</name>
<comment type="caution">
    <text evidence="3">The sequence shown here is derived from an EMBL/GenBank/DDBJ whole genome shotgun (WGS) entry which is preliminary data.</text>
</comment>
<keyword evidence="4" id="KW-1185">Reference proteome</keyword>
<evidence type="ECO:0000256" key="1">
    <source>
        <dbReference type="SAM" id="MobiDB-lite"/>
    </source>
</evidence>
<evidence type="ECO:0000313" key="3">
    <source>
        <dbReference type="EMBL" id="KAL3101242.1"/>
    </source>
</evidence>
<dbReference type="AlphaFoldDB" id="A0ABD2KE71"/>